<dbReference type="SMART" id="SM00421">
    <property type="entry name" value="HTH_LUXR"/>
    <property type="match status" value="1"/>
</dbReference>
<feature type="transmembrane region" description="Helical" evidence="4">
    <location>
        <begin position="239"/>
        <end position="260"/>
    </location>
</feature>
<keyword evidence="3" id="KW-0804">Transcription</keyword>
<feature type="transmembrane region" description="Helical" evidence="4">
    <location>
        <begin position="267"/>
        <end position="284"/>
    </location>
</feature>
<dbReference type="Gene3D" id="1.10.10.10">
    <property type="entry name" value="Winged helix-like DNA-binding domain superfamily/Winged helix DNA-binding domain"/>
    <property type="match status" value="1"/>
</dbReference>
<dbReference type="Proteomes" id="UP000587396">
    <property type="component" value="Unassembled WGS sequence"/>
</dbReference>
<dbReference type="InterPro" id="IPR016032">
    <property type="entry name" value="Sig_transdc_resp-reg_C-effctor"/>
</dbReference>
<evidence type="ECO:0000256" key="2">
    <source>
        <dbReference type="ARBA" id="ARBA00023125"/>
    </source>
</evidence>
<feature type="transmembrane region" description="Helical" evidence="4">
    <location>
        <begin position="82"/>
        <end position="104"/>
    </location>
</feature>
<dbReference type="InterPro" id="IPR036388">
    <property type="entry name" value="WH-like_DNA-bd_sf"/>
</dbReference>
<feature type="transmembrane region" description="Helical" evidence="4">
    <location>
        <begin position="12"/>
        <end position="32"/>
    </location>
</feature>
<dbReference type="SUPFAM" id="SSF103473">
    <property type="entry name" value="MFS general substrate transporter"/>
    <property type="match status" value="1"/>
</dbReference>
<dbReference type="EMBL" id="JACMSE010000010">
    <property type="protein sequence ID" value="MBC2890212.1"/>
    <property type="molecule type" value="Genomic_DNA"/>
</dbReference>
<protein>
    <submittedName>
        <fullName evidence="6">Helix-turn-helix transcriptional regulator</fullName>
    </submittedName>
</protein>
<feature type="transmembrane region" description="Helical" evidence="4">
    <location>
        <begin position="209"/>
        <end position="233"/>
    </location>
</feature>
<dbReference type="InterPro" id="IPR036259">
    <property type="entry name" value="MFS_trans_sf"/>
</dbReference>
<evidence type="ECO:0000259" key="5">
    <source>
        <dbReference type="PROSITE" id="PS50043"/>
    </source>
</evidence>
<feature type="transmembrane region" description="Helical" evidence="4">
    <location>
        <begin position="360"/>
        <end position="380"/>
    </location>
</feature>
<keyword evidence="4" id="KW-1133">Transmembrane helix</keyword>
<name>A0A842JD79_9ACTN</name>
<evidence type="ECO:0000256" key="4">
    <source>
        <dbReference type="SAM" id="Phobius"/>
    </source>
</evidence>
<feature type="transmembrane region" description="Helical" evidence="4">
    <location>
        <begin position="110"/>
        <end position="131"/>
    </location>
</feature>
<comment type="caution">
    <text evidence="6">The sequence shown here is derived from an EMBL/GenBank/DDBJ whole genome shotgun (WGS) entry which is preliminary data.</text>
</comment>
<reference evidence="6 7" key="1">
    <citation type="submission" date="2020-08" db="EMBL/GenBank/DDBJ databases">
        <authorList>
            <person name="Liu C."/>
            <person name="Sun Q."/>
        </authorList>
    </citation>
    <scope>NUCLEOTIDE SEQUENCE [LARGE SCALE GENOMIC DNA]</scope>
    <source>
        <strain evidence="6 7">N22</strain>
    </source>
</reference>
<evidence type="ECO:0000313" key="6">
    <source>
        <dbReference type="EMBL" id="MBC2890212.1"/>
    </source>
</evidence>
<feature type="transmembrane region" description="Helical" evidence="4">
    <location>
        <begin position="143"/>
        <end position="163"/>
    </location>
</feature>
<dbReference type="GO" id="GO:0006355">
    <property type="term" value="P:regulation of DNA-templated transcription"/>
    <property type="evidence" value="ECO:0007669"/>
    <property type="project" value="InterPro"/>
</dbReference>
<evidence type="ECO:0000313" key="7">
    <source>
        <dbReference type="Proteomes" id="UP000587396"/>
    </source>
</evidence>
<keyword evidence="1" id="KW-0805">Transcription regulation</keyword>
<dbReference type="GO" id="GO:0003677">
    <property type="term" value="F:DNA binding"/>
    <property type="evidence" value="ECO:0007669"/>
    <property type="project" value="UniProtKB-KW"/>
</dbReference>
<dbReference type="InterPro" id="IPR000792">
    <property type="entry name" value="Tscrpt_reg_LuxR_C"/>
</dbReference>
<dbReference type="PROSITE" id="PS50043">
    <property type="entry name" value="HTH_LUXR_2"/>
    <property type="match status" value="1"/>
</dbReference>
<evidence type="ECO:0000256" key="1">
    <source>
        <dbReference type="ARBA" id="ARBA00023015"/>
    </source>
</evidence>
<feature type="transmembrane region" description="Helical" evidence="4">
    <location>
        <begin position="290"/>
        <end position="312"/>
    </location>
</feature>
<dbReference type="PRINTS" id="PR00038">
    <property type="entry name" value="HTHLUXR"/>
</dbReference>
<dbReference type="RefSeq" id="WP_185905937.1">
    <property type="nucleotide sequence ID" value="NZ_JACMSE010000010.1"/>
</dbReference>
<keyword evidence="4" id="KW-0812">Transmembrane</keyword>
<dbReference type="SUPFAM" id="SSF46894">
    <property type="entry name" value="C-terminal effector domain of the bipartite response regulators"/>
    <property type="match status" value="1"/>
</dbReference>
<feature type="transmembrane region" description="Helical" evidence="4">
    <location>
        <begin position="52"/>
        <end position="70"/>
    </location>
</feature>
<sequence>MDEGKASSKRRIGAMELLGIGGFACFFGWMLVSYYWLFAEFIQDTPVAERDGIQLFVFAGMALGYLALHLASKSKKFNPFKLPALVTDAVLALLLPLAALLLSFDVPIPSPVLCVVNLCAGFGGASLTVSWLDVGSRIRVQSYARFTSLSLVGGGILFVLAALVPQAVQPVFCVVYALLSVGLLRFAGERGEGNLDAPPVGSCKDTWKFAWEIEPSLVAFGIVFGLTFVYLFNSGSQNVLVGLLFVIVGAGVIAALALAGKTVGITVIQRVLLCITVLACLAMPFATEVFQLACSCLVVASWAAFVSVNYAFIVKKSVERWDTPVFRQAPARLAFSALGFLVGWGVATAMTFVYGAHSDAFMIVRLCMAFVLVVVVMLFFPSAEHHAPDGGVPEDRGAQPVVPSNLSEKELFERRCAAVAELYQLSPRETDILKFLAKGRNAAYIQNKLTISPHTVKSHIYSIYRKLDIHSQQKLMDFIEEYPVEQ</sequence>
<evidence type="ECO:0000256" key="3">
    <source>
        <dbReference type="ARBA" id="ARBA00023163"/>
    </source>
</evidence>
<feature type="domain" description="HTH luxR-type" evidence="5">
    <location>
        <begin position="418"/>
        <end position="483"/>
    </location>
</feature>
<keyword evidence="4" id="KW-0472">Membrane</keyword>
<dbReference type="PANTHER" id="PTHR44688:SF16">
    <property type="entry name" value="DNA-BINDING TRANSCRIPTIONAL ACTIVATOR DEVR_DOSR"/>
    <property type="match status" value="1"/>
</dbReference>
<keyword evidence="7" id="KW-1185">Reference proteome</keyword>
<gene>
    <name evidence="6" type="ORF">H7313_12810</name>
</gene>
<accession>A0A842JD79</accession>
<dbReference type="PANTHER" id="PTHR44688">
    <property type="entry name" value="DNA-BINDING TRANSCRIPTIONAL ACTIVATOR DEVR_DOSR"/>
    <property type="match status" value="1"/>
</dbReference>
<proteinExistence type="predicted"/>
<dbReference type="Pfam" id="PF00196">
    <property type="entry name" value="GerE"/>
    <property type="match status" value="1"/>
</dbReference>
<organism evidence="6 7">
    <name type="scientific">Gordonibacter massiliensis</name>
    <name type="common">ex Traore et al. 2017</name>
    <dbReference type="NCBI Taxonomy" id="1841863"/>
    <lineage>
        <taxon>Bacteria</taxon>
        <taxon>Bacillati</taxon>
        <taxon>Actinomycetota</taxon>
        <taxon>Coriobacteriia</taxon>
        <taxon>Eggerthellales</taxon>
        <taxon>Eggerthellaceae</taxon>
        <taxon>Gordonibacter</taxon>
    </lineage>
</organism>
<keyword evidence="2" id="KW-0238">DNA-binding</keyword>
<dbReference type="CDD" id="cd06170">
    <property type="entry name" value="LuxR_C_like"/>
    <property type="match status" value="1"/>
</dbReference>
<dbReference type="AlphaFoldDB" id="A0A842JD79"/>
<feature type="transmembrane region" description="Helical" evidence="4">
    <location>
        <begin position="333"/>
        <end position="354"/>
    </location>
</feature>